<sequence>MGKNCYNSNQRNALLRQIQELEFAAVELNLYLDNNPNNINALRDYNCITEDLMAAKKKYEMMFGPLTNFGYAKSKAPWQWVNEPWPWE</sequence>
<feature type="domain" description="Protein CotJB" evidence="1">
    <location>
        <begin position="13"/>
        <end position="88"/>
    </location>
</feature>
<dbReference type="EMBL" id="LZFO01000026">
    <property type="protein sequence ID" value="OFI05472.1"/>
    <property type="molecule type" value="Genomic_DNA"/>
</dbReference>
<dbReference type="PIRSF" id="PIRSF010606">
    <property type="entry name" value="Spore_coat_CotJB"/>
    <property type="match status" value="1"/>
</dbReference>
<dbReference type="STRING" id="1121290.CLAOCE_17010"/>
<organism evidence="2 3">
    <name type="scientific">Clostridium acetireducens DSM 10703</name>
    <dbReference type="NCBI Taxonomy" id="1121290"/>
    <lineage>
        <taxon>Bacteria</taxon>
        <taxon>Bacillati</taxon>
        <taxon>Bacillota</taxon>
        <taxon>Clostridia</taxon>
        <taxon>Eubacteriales</taxon>
        <taxon>Clostridiaceae</taxon>
        <taxon>Clostridium</taxon>
    </lineage>
</organism>
<keyword evidence="3" id="KW-1185">Reference proteome</keyword>
<dbReference type="RefSeq" id="WP_070110670.1">
    <property type="nucleotide sequence ID" value="NZ_LZFO01000026.1"/>
</dbReference>
<dbReference type="Proteomes" id="UP000175744">
    <property type="component" value="Unassembled WGS sequence"/>
</dbReference>
<reference evidence="2 3" key="1">
    <citation type="submission" date="2016-06" db="EMBL/GenBank/DDBJ databases">
        <title>Genome sequence of Clostridium acetireducens DSM 10703.</title>
        <authorList>
            <person name="Poehlein A."/>
            <person name="Fluechter S."/>
            <person name="Duerre P."/>
            <person name="Daniel R."/>
        </authorList>
    </citation>
    <scope>NUCLEOTIDE SEQUENCE [LARGE SCALE GENOMIC DNA]</scope>
    <source>
        <strain evidence="2 3">DSM 10703</strain>
    </source>
</reference>
<dbReference type="InterPro" id="IPR016571">
    <property type="entry name" value="Spore_coat_assembly_CotJB"/>
</dbReference>
<comment type="caution">
    <text evidence="2">The sequence shown here is derived from an EMBL/GenBank/DDBJ whole genome shotgun (WGS) entry which is preliminary data.</text>
</comment>
<gene>
    <name evidence="2" type="ORF">CLOACE_17010</name>
</gene>
<evidence type="ECO:0000313" key="3">
    <source>
        <dbReference type="Proteomes" id="UP000175744"/>
    </source>
</evidence>
<dbReference type="AlphaFoldDB" id="A0A1E8EY76"/>
<evidence type="ECO:0000313" key="2">
    <source>
        <dbReference type="EMBL" id="OFI05472.1"/>
    </source>
</evidence>
<name>A0A1E8EY76_9CLOT</name>
<proteinExistence type="predicted"/>
<dbReference type="PATRIC" id="fig|1121290.3.peg.1692"/>
<dbReference type="Pfam" id="PF12652">
    <property type="entry name" value="CotJB"/>
    <property type="match status" value="1"/>
</dbReference>
<evidence type="ECO:0000259" key="1">
    <source>
        <dbReference type="Pfam" id="PF12652"/>
    </source>
</evidence>
<dbReference type="OrthoDB" id="9804099at2"/>
<dbReference type="InterPro" id="IPR024207">
    <property type="entry name" value="CotJB_dom"/>
</dbReference>
<accession>A0A1E8EY76</accession>
<protein>
    <submittedName>
        <fullName evidence="2">CotJB protein</fullName>
    </submittedName>
</protein>